<dbReference type="RefSeq" id="WP_003011491.1">
    <property type="nucleotide sequence ID" value="NZ_GG668634.1"/>
</dbReference>
<gene>
    <name evidence="2" type="ORF">HMPREF0765_1880</name>
</gene>
<dbReference type="Proteomes" id="UP000006241">
    <property type="component" value="Unassembled WGS sequence"/>
</dbReference>
<dbReference type="AlphaFoldDB" id="C2FX24"/>
<protein>
    <submittedName>
        <fullName evidence="2">Uncharacterized protein</fullName>
    </submittedName>
</protein>
<feature type="chain" id="PRO_5002913873" evidence="1">
    <location>
        <begin position="23"/>
        <end position="485"/>
    </location>
</feature>
<keyword evidence="1" id="KW-0732">Signal</keyword>
<evidence type="ECO:0000313" key="2">
    <source>
        <dbReference type="EMBL" id="EEI92537.1"/>
    </source>
</evidence>
<evidence type="ECO:0000313" key="3">
    <source>
        <dbReference type="Proteomes" id="UP000006241"/>
    </source>
</evidence>
<accession>C2FX24</accession>
<comment type="caution">
    <text evidence="2">The sequence shown here is derived from an EMBL/GenBank/DDBJ whole genome shotgun (WGS) entry which is preliminary data.</text>
</comment>
<dbReference type="EMBL" id="ACHB01000045">
    <property type="protein sequence ID" value="EEI92537.1"/>
    <property type="molecule type" value="Genomic_DNA"/>
</dbReference>
<dbReference type="HOGENOM" id="CLU_535170_0_0_10"/>
<sequence>MKRRAKLYLGLFLAWHVLFSCSKSVSVPEERESYRVDFVLSGFTASVSSLDNGLKLVANSGNNIISGEQPLYFWSFNNGTLRPDLALDEDGVQWTVTPNNVDFVAGKAYAEYNAGRAASFRGVTQIEIAIPLKDVKSLNQLAFNVSGSDTGPKALDILYSIDNGLTFVALLSDYDMSSIKGTAWGDITADLTKLQRTEEIQKIIFRLVLKRGNNGQFNEKTGTLRIDNMRLSGSYDGKIVTVNPVLRHLYYHIFNSQDRKLVTEGRIELERNSLEMNLPLTLASGSYDISFVLSQAVKTLTLPRTIKTADDYYLYNTFDNSDNEVFGERIMSLEVGEDLKVPLVLQRYYSQVKFEFTDKADLSEVGKIEITQEHELPYYVPFSETRFPDLSDGSAIIFYPEFGKTEPVLQFNQFLGYLPVVRDIGYALKVYNKENKIIREFSVSSTLKHNMKLTFKGMLLEGFSSNANFAIQLNEEWGKDVEQKF</sequence>
<name>C2FX24_SPHSI</name>
<dbReference type="PROSITE" id="PS51257">
    <property type="entry name" value="PROKAR_LIPOPROTEIN"/>
    <property type="match status" value="1"/>
</dbReference>
<proteinExistence type="predicted"/>
<feature type="signal peptide" evidence="1">
    <location>
        <begin position="1"/>
        <end position="22"/>
    </location>
</feature>
<evidence type="ECO:0000256" key="1">
    <source>
        <dbReference type="SAM" id="SignalP"/>
    </source>
</evidence>
<organism evidence="2 3">
    <name type="scientific">Sphingobacterium spiritivorum ATCC 33300</name>
    <dbReference type="NCBI Taxonomy" id="525372"/>
    <lineage>
        <taxon>Bacteria</taxon>
        <taxon>Pseudomonadati</taxon>
        <taxon>Bacteroidota</taxon>
        <taxon>Sphingobacteriia</taxon>
        <taxon>Sphingobacteriales</taxon>
        <taxon>Sphingobacteriaceae</taxon>
        <taxon>Sphingobacterium</taxon>
    </lineage>
</organism>
<reference evidence="2 3" key="1">
    <citation type="submission" date="2009-01" db="EMBL/GenBank/DDBJ databases">
        <authorList>
            <person name="Qin X."/>
            <person name="Bachman B."/>
            <person name="Battles P."/>
            <person name="Bell A."/>
            <person name="Bess C."/>
            <person name="Bickham C."/>
            <person name="Chaboub L."/>
            <person name="Chen D."/>
            <person name="Coyle M."/>
            <person name="Deiros D.R."/>
            <person name="Dinh H."/>
            <person name="Forbes L."/>
            <person name="Fowler G."/>
            <person name="Francisco L."/>
            <person name="Fu Q."/>
            <person name="Gubbala S."/>
            <person name="Hale W."/>
            <person name="Han Y."/>
            <person name="Hemphill L."/>
            <person name="Highlander S.K."/>
            <person name="Hirani K."/>
            <person name="Hogues M."/>
            <person name="Jackson L."/>
            <person name="Jakkamsetti A."/>
            <person name="Javaid M."/>
            <person name="Jiang H."/>
            <person name="Korchina V."/>
            <person name="Kovar C."/>
            <person name="Lara F."/>
            <person name="Lee S."/>
            <person name="Mata R."/>
            <person name="Mathew T."/>
            <person name="Moen C."/>
            <person name="Morales K."/>
            <person name="Munidasa M."/>
            <person name="Nazareth L."/>
            <person name="Ngo R."/>
            <person name="Nguyen L."/>
            <person name="Okwuonu G."/>
            <person name="Ongeri F."/>
            <person name="Patil S."/>
            <person name="Petrosino J."/>
            <person name="Pham C."/>
            <person name="Pham P."/>
            <person name="Pu L.-L."/>
            <person name="Puazo M."/>
            <person name="Raj R."/>
            <person name="Reid J."/>
            <person name="Rouhana J."/>
            <person name="Saada N."/>
            <person name="Shang Y."/>
            <person name="Simmons D."/>
            <person name="Thornton R."/>
            <person name="Warren J."/>
            <person name="Weissenberger G."/>
            <person name="Zhang J."/>
            <person name="Zhang L."/>
            <person name="Zhou C."/>
            <person name="Zhu D."/>
            <person name="Muzny D."/>
            <person name="Worley K."/>
            <person name="Gibbs R."/>
        </authorList>
    </citation>
    <scope>NUCLEOTIDE SEQUENCE [LARGE SCALE GENOMIC DNA]</scope>
    <source>
        <strain evidence="2 3">ATCC 33300</strain>
    </source>
</reference>